<evidence type="ECO:0000313" key="2">
    <source>
        <dbReference type="Proteomes" id="UP000270094"/>
    </source>
</evidence>
<sequence length="126" mass="14266">MTRSAKLEPYCIARTTTAVPHCKSTNLAYQDTSIARTTKTACCSPTMEEMETQIILKRTMNAKRCACNIDVFSDPDPSFTIFVYIEEIINVPAMVLLPPLSFELAQHFSSQYDTMDRRNLSSTSLW</sequence>
<keyword evidence="2" id="KW-1185">Reference proteome</keyword>
<proteinExistence type="predicted"/>
<accession>A0A3P7J108</accession>
<reference evidence="1 2" key="1">
    <citation type="submission" date="2018-11" db="EMBL/GenBank/DDBJ databases">
        <authorList>
            <consortium name="Pathogen Informatics"/>
        </authorList>
    </citation>
    <scope>NUCLEOTIDE SEQUENCE [LARGE SCALE GENOMIC DNA]</scope>
</reference>
<organism evidence="1 2">
    <name type="scientific">Strongylus vulgaris</name>
    <name type="common">Blood worm</name>
    <dbReference type="NCBI Taxonomy" id="40348"/>
    <lineage>
        <taxon>Eukaryota</taxon>
        <taxon>Metazoa</taxon>
        <taxon>Ecdysozoa</taxon>
        <taxon>Nematoda</taxon>
        <taxon>Chromadorea</taxon>
        <taxon>Rhabditida</taxon>
        <taxon>Rhabditina</taxon>
        <taxon>Rhabditomorpha</taxon>
        <taxon>Strongyloidea</taxon>
        <taxon>Strongylidae</taxon>
        <taxon>Strongylus</taxon>
    </lineage>
</organism>
<gene>
    <name evidence="1" type="ORF">SVUK_LOCUS11574</name>
</gene>
<feature type="non-terminal residue" evidence="1">
    <location>
        <position position="126"/>
    </location>
</feature>
<dbReference type="EMBL" id="UYYB01097266">
    <property type="protein sequence ID" value="VDM76576.1"/>
    <property type="molecule type" value="Genomic_DNA"/>
</dbReference>
<dbReference type="Proteomes" id="UP000270094">
    <property type="component" value="Unassembled WGS sequence"/>
</dbReference>
<name>A0A3P7J108_STRVU</name>
<evidence type="ECO:0000313" key="1">
    <source>
        <dbReference type="EMBL" id="VDM76576.1"/>
    </source>
</evidence>
<protein>
    <submittedName>
        <fullName evidence="1">Uncharacterized protein</fullName>
    </submittedName>
</protein>
<dbReference type="AlphaFoldDB" id="A0A3P7J108"/>